<feature type="region of interest" description="Disordered" evidence="7">
    <location>
        <begin position="330"/>
        <end position="352"/>
    </location>
</feature>
<feature type="region of interest" description="Disordered" evidence="7">
    <location>
        <begin position="127"/>
        <end position="153"/>
    </location>
</feature>
<evidence type="ECO:0000313" key="8">
    <source>
        <dbReference type="EMBL" id="CAA3030986.1"/>
    </source>
</evidence>
<comment type="function">
    <text evidence="6">Component of the Mediator complex, a coactivator involved in the regulated transcription of nearly all RNA polymerase II-dependent genes. Mediator functions as a bridge to convey information from gene-specific regulatory proteins to the basal RNA polymerase II transcription machinery. Mediator is recruited to promoters by direct interactions with regulatory proteins and serves as a scaffold for the assembly of a functional preinitiation complex with RNA polymerase II and the general transcription factors.</text>
</comment>
<feature type="region of interest" description="Disordered" evidence="7">
    <location>
        <begin position="418"/>
        <end position="444"/>
    </location>
</feature>
<feature type="compositionally biased region" description="Polar residues" evidence="7">
    <location>
        <begin position="427"/>
        <end position="436"/>
    </location>
</feature>
<reference evidence="8 9" key="1">
    <citation type="submission" date="2019-12" db="EMBL/GenBank/DDBJ databases">
        <authorList>
            <person name="Alioto T."/>
            <person name="Alioto T."/>
            <person name="Gomez Garrido J."/>
        </authorList>
    </citation>
    <scope>NUCLEOTIDE SEQUENCE [LARGE SCALE GENOMIC DNA]</scope>
</reference>
<sequence>MSLKPAASPARPGPIINRFQPKQTQPKSQFPKKKPNFFVQNHRLFPDRPPNISVQRRQPLEVPIHIPPEILIRTMDGNLKISIDKLPIKRLDAIEENGSERFPSDVDYDENRLNLIRRIDFGWAVEREDPSKKQKSEGTTTSKDSKTTNQKPGQWQSLVENLQLARQELSVIIDLINTVEANDAVTVAGMTRPKQLPNEILSDLAVSTATKLQCFRHLGKYFKQSATALEQQVAREARFYGALIRLQHNWKVKRHRFGASASGNKGFYIDLFYNTLNDTSASLRPSSMSTIPIEHDTAGMLAVNLPPNSCRSLRFEFLGSHFANNMRRAGETNTRALSEDSTETMKEHANDDECVRETHSLLREVHRAIFDEQVFELISCEACNSSLSVNLTGIQENYLSLSINQGASVSISLLPSSQDNKTDCGAGTNSSETETLPSELLDGSKFGEGKDNVKKLGFPNRISFEIYLQQLFNEYVFVKVKNKTTSSVRSQISGQQSKDNLNILDHFCMSLAHRIFSNKVLSELEYLVCRTPYVQLISHHTWHSRTSSWTLSMKVPQSILHAGSQIQSSGANNVKNVNSQFWTKVVVIDESISVQGEGNPNVVGLFNGKPEITSPINRYECDLADLPIILLQQVASQVIQWLHEEALSLGIKVNRDFLSLAFELDHGEIASLVAHVDPEDTIGCISWWLMIDDGLTEDLKLHPGLSIGESESRKFLGHLSLNVLYSTLLDFVNLCSC</sequence>
<feature type="compositionally biased region" description="Polar residues" evidence="7">
    <location>
        <begin position="137"/>
        <end position="153"/>
    </location>
</feature>
<evidence type="ECO:0000256" key="6">
    <source>
        <dbReference type="RuleBase" id="RU364140"/>
    </source>
</evidence>
<dbReference type="PANTHER" id="PTHR13114:SF7">
    <property type="entry name" value="MEDIATOR OF RNA POLYMERASE II TRANSCRIPTION SUBUNIT 17"/>
    <property type="match status" value="1"/>
</dbReference>
<comment type="similarity">
    <text evidence="2 6">Belongs to the Mediator complex subunit 17 family.</text>
</comment>
<evidence type="ECO:0000256" key="7">
    <source>
        <dbReference type="SAM" id="MobiDB-lite"/>
    </source>
</evidence>
<dbReference type="InterPro" id="IPR019313">
    <property type="entry name" value="Mediator_Med17"/>
</dbReference>
<feature type="compositionally biased region" description="Basic and acidic residues" evidence="7">
    <location>
        <begin position="343"/>
        <end position="352"/>
    </location>
</feature>
<keyword evidence="6" id="KW-0010">Activator</keyword>
<feature type="compositionally biased region" description="Basic and acidic residues" evidence="7">
    <location>
        <begin position="127"/>
        <end position="136"/>
    </location>
</feature>
<evidence type="ECO:0000256" key="1">
    <source>
        <dbReference type="ARBA" id="ARBA00004123"/>
    </source>
</evidence>
<evidence type="ECO:0000256" key="4">
    <source>
        <dbReference type="ARBA" id="ARBA00023163"/>
    </source>
</evidence>
<feature type="region of interest" description="Disordered" evidence="7">
    <location>
        <begin position="1"/>
        <end position="34"/>
    </location>
</feature>
<comment type="subcellular location">
    <subcellularLocation>
        <location evidence="1 6">Nucleus</location>
    </subcellularLocation>
</comment>
<comment type="subunit">
    <text evidence="6">Component of the Mediator complex.</text>
</comment>
<protein>
    <recommendedName>
        <fullName evidence="6">Mediator of RNA polymerase II transcription subunit 17</fullName>
    </recommendedName>
    <alternativeName>
        <fullName evidence="6">Mediator complex subunit 17</fullName>
    </alternativeName>
</protein>
<evidence type="ECO:0000313" key="9">
    <source>
        <dbReference type="Proteomes" id="UP000594638"/>
    </source>
</evidence>
<dbReference type="GO" id="GO:0016592">
    <property type="term" value="C:mediator complex"/>
    <property type="evidence" value="ECO:0007669"/>
    <property type="project" value="InterPro"/>
</dbReference>
<dbReference type="GO" id="GO:0070847">
    <property type="term" value="C:core mediator complex"/>
    <property type="evidence" value="ECO:0007669"/>
    <property type="project" value="TreeGrafter"/>
</dbReference>
<organism evidence="8 9">
    <name type="scientific">Olea europaea subsp. europaea</name>
    <dbReference type="NCBI Taxonomy" id="158383"/>
    <lineage>
        <taxon>Eukaryota</taxon>
        <taxon>Viridiplantae</taxon>
        <taxon>Streptophyta</taxon>
        <taxon>Embryophyta</taxon>
        <taxon>Tracheophyta</taxon>
        <taxon>Spermatophyta</taxon>
        <taxon>Magnoliopsida</taxon>
        <taxon>eudicotyledons</taxon>
        <taxon>Gunneridae</taxon>
        <taxon>Pentapetalae</taxon>
        <taxon>asterids</taxon>
        <taxon>lamiids</taxon>
        <taxon>Lamiales</taxon>
        <taxon>Oleaceae</taxon>
        <taxon>Oleeae</taxon>
        <taxon>Olea</taxon>
    </lineage>
</organism>
<dbReference type="OrthoDB" id="2020583at2759"/>
<dbReference type="GO" id="GO:0006357">
    <property type="term" value="P:regulation of transcription by RNA polymerase II"/>
    <property type="evidence" value="ECO:0007669"/>
    <property type="project" value="InterPro"/>
</dbReference>
<evidence type="ECO:0000256" key="3">
    <source>
        <dbReference type="ARBA" id="ARBA00023015"/>
    </source>
</evidence>
<dbReference type="EMBL" id="CACTIH010009409">
    <property type="protein sequence ID" value="CAA3030986.1"/>
    <property type="molecule type" value="Genomic_DNA"/>
</dbReference>
<name>A0A8S0VIF0_OLEEU</name>
<proteinExistence type="inferred from homology"/>
<dbReference type="Proteomes" id="UP000594638">
    <property type="component" value="Unassembled WGS sequence"/>
</dbReference>
<keyword evidence="9" id="KW-1185">Reference proteome</keyword>
<evidence type="ECO:0000256" key="2">
    <source>
        <dbReference type="ARBA" id="ARBA00005635"/>
    </source>
</evidence>
<comment type="caution">
    <text evidence="8">The sequence shown here is derived from an EMBL/GenBank/DDBJ whole genome shotgun (WGS) entry which is preliminary data.</text>
</comment>
<dbReference type="AlphaFoldDB" id="A0A8S0VIF0"/>
<keyword evidence="3 6" id="KW-0805">Transcription regulation</keyword>
<accession>A0A8S0VIF0</accession>
<keyword evidence="4 6" id="KW-0804">Transcription</keyword>
<dbReference type="Gramene" id="OE9A019302T1">
    <property type="protein sequence ID" value="OE9A019302C1"/>
    <property type="gene ID" value="OE9A019302"/>
</dbReference>
<dbReference type="GO" id="GO:0003712">
    <property type="term" value="F:transcription coregulator activity"/>
    <property type="evidence" value="ECO:0007669"/>
    <property type="project" value="InterPro"/>
</dbReference>
<gene>
    <name evidence="6" type="primary">MED17</name>
    <name evidence="8" type="ORF">OLEA9_A019302</name>
</gene>
<dbReference type="PANTHER" id="PTHR13114">
    <property type="entry name" value="MEDIATOR OF RNA POLYMERASE II TRANSCRIPTION SUBUNIT 17"/>
    <property type="match status" value="1"/>
</dbReference>
<dbReference type="Pfam" id="PF10156">
    <property type="entry name" value="Med17"/>
    <property type="match status" value="1"/>
</dbReference>
<keyword evidence="5 6" id="KW-0539">Nucleus</keyword>
<evidence type="ECO:0000256" key="5">
    <source>
        <dbReference type="ARBA" id="ARBA00023242"/>
    </source>
</evidence>